<comment type="caution">
    <text evidence="1">The sequence shown here is derived from an EMBL/GenBank/DDBJ whole genome shotgun (WGS) entry which is preliminary data.</text>
</comment>
<evidence type="ECO:0000313" key="1">
    <source>
        <dbReference type="EMBL" id="CAE7515425.1"/>
    </source>
</evidence>
<protein>
    <submittedName>
        <fullName evidence="1">Pif1 protein</fullName>
    </submittedName>
</protein>
<name>A0A812TB20_SYMPI</name>
<sequence length="482" mass="54343">MAAVCRGFSAALPCFFSAAHPGRPAQSNHRKENKCVFCNDAWMAQTCLTVGGRRSITRSLKAFRQAYQERPYIYNVAMMRVPDERRESFHAAALEERRRPANKPRGAPASSQATAVKEEWQQCLTNRKRAFKKLRSKEVTAYKKRRTADRNRVVKKFFLDNDLSAPEELADVAPNDSGTPAPAVSERARFVELWCKLGCWGICEDCRSLQPRPLEPIDTRRVAKAEIRPRPASSATAMCETTERATDSRRVAAALARNAALSEDEGEEEQPADSGRHSVKRSFMRKVLSPLIGYSQDFELLQFVYDLTLWSRVGGGKNACAGLPLRLVLKGETFSPLYWKTKHQALVDMQRQCGFPTLFKTMAPMQLAGLETLRTAHVFTELNRGLYSGMNKTAAQDGWKDHILAARQADVRTVVNYFQRLEFQDGKRKLPTQDYHGSGRVHVHSLDYLQNVEHVGLESKIAPVLRGYMLGRPHGRSDSGWP</sequence>
<accession>A0A812TB20</accession>
<gene>
    <name evidence="1" type="primary">Pif1</name>
    <name evidence="1" type="ORF">SPIL2461_LOCUS13459</name>
</gene>
<organism evidence="1 2">
    <name type="scientific">Symbiodinium pilosum</name>
    <name type="common">Dinoflagellate</name>
    <dbReference type="NCBI Taxonomy" id="2952"/>
    <lineage>
        <taxon>Eukaryota</taxon>
        <taxon>Sar</taxon>
        <taxon>Alveolata</taxon>
        <taxon>Dinophyceae</taxon>
        <taxon>Suessiales</taxon>
        <taxon>Symbiodiniaceae</taxon>
        <taxon>Symbiodinium</taxon>
    </lineage>
</organism>
<feature type="non-terminal residue" evidence="1">
    <location>
        <position position="1"/>
    </location>
</feature>
<keyword evidence="2" id="KW-1185">Reference proteome</keyword>
<dbReference type="Proteomes" id="UP000649617">
    <property type="component" value="Unassembled WGS sequence"/>
</dbReference>
<dbReference type="EMBL" id="CAJNIZ010029337">
    <property type="protein sequence ID" value="CAE7515425.1"/>
    <property type="molecule type" value="Genomic_DNA"/>
</dbReference>
<evidence type="ECO:0000313" key="2">
    <source>
        <dbReference type="Proteomes" id="UP000649617"/>
    </source>
</evidence>
<dbReference type="OrthoDB" id="475670at2759"/>
<proteinExistence type="predicted"/>
<dbReference type="AlphaFoldDB" id="A0A812TB20"/>
<reference evidence="1" key="1">
    <citation type="submission" date="2021-02" db="EMBL/GenBank/DDBJ databases">
        <authorList>
            <person name="Dougan E. K."/>
            <person name="Rhodes N."/>
            <person name="Thang M."/>
            <person name="Chan C."/>
        </authorList>
    </citation>
    <scope>NUCLEOTIDE SEQUENCE</scope>
</reference>